<evidence type="ECO:0000256" key="4">
    <source>
        <dbReference type="ARBA" id="ARBA00022692"/>
    </source>
</evidence>
<proteinExistence type="inferred from homology"/>
<feature type="transmembrane region" description="Helical" evidence="7">
    <location>
        <begin position="49"/>
        <end position="70"/>
    </location>
</feature>
<comment type="similarity">
    <text evidence="2">Belongs to the FliQ/MopD/SpaQ family.</text>
</comment>
<dbReference type="GO" id="GO:0005886">
    <property type="term" value="C:plasma membrane"/>
    <property type="evidence" value="ECO:0007669"/>
    <property type="project" value="UniProtKB-SubCell"/>
</dbReference>
<evidence type="ECO:0000256" key="6">
    <source>
        <dbReference type="ARBA" id="ARBA00023136"/>
    </source>
</evidence>
<evidence type="ECO:0000256" key="7">
    <source>
        <dbReference type="SAM" id="Phobius"/>
    </source>
</evidence>
<evidence type="ECO:0000256" key="5">
    <source>
        <dbReference type="ARBA" id="ARBA00022989"/>
    </source>
</evidence>
<keyword evidence="6 7" id="KW-0472">Membrane</keyword>
<dbReference type="GO" id="GO:0009306">
    <property type="term" value="P:protein secretion"/>
    <property type="evidence" value="ECO:0007669"/>
    <property type="project" value="InterPro"/>
</dbReference>
<dbReference type="OrthoDB" id="9806440at2"/>
<organism evidence="8 9">
    <name type="scientific">Robbsia andropogonis</name>
    <dbReference type="NCBI Taxonomy" id="28092"/>
    <lineage>
        <taxon>Bacteria</taxon>
        <taxon>Pseudomonadati</taxon>
        <taxon>Pseudomonadota</taxon>
        <taxon>Betaproteobacteria</taxon>
        <taxon>Burkholderiales</taxon>
        <taxon>Burkholderiaceae</taxon>
        <taxon>Robbsia</taxon>
    </lineage>
</organism>
<evidence type="ECO:0000256" key="1">
    <source>
        <dbReference type="ARBA" id="ARBA00004651"/>
    </source>
</evidence>
<dbReference type="NCBIfam" id="TIGR01403">
    <property type="entry name" value="fliQ_rel_III"/>
    <property type="match status" value="1"/>
</dbReference>
<evidence type="ECO:0000256" key="2">
    <source>
        <dbReference type="ARBA" id="ARBA00006156"/>
    </source>
</evidence>
<comment type="caution">
    <text evidence="8">The sequence shown here is derived from an EMBL/GenBank/DDBJ whole genome shotgun (WGS) entry which is preliminary data.</text>
</comment>
<name>A0A0F5K509_9BURK</name>
<feature type="transmembrane region" description="Helical" evidence="7">
    <location>
        <begin position="16"/>
        <end position="37"/>
    </location>
</feature>
<dbReference type="EMBL" id="LAQU01000001">
    <property type="protein sequence ID" value="KKB65211.1"/>
    <property type="molecule type" value="Genomic_DNA"/>
</dbReference>
<evidence type="ECO:0000256" key="3">
    <source>
        <dbReference type="ARBA" id="ARBA00022475"/>
    </source>
</evidence>
<dbReference type="PANTHER" id="PTHR34040:SF2">
    <property type="entry name" value="FLAGELLAR BIOSYNTHETIC PROTEIN FLIQ"/>
    <property type="match status" value="1"/>
</dbReference>
<keyword evidence="4 7" id="KW-0812">Transmembrane</keyword>
<dbReference type="PIRSF" id="PIRSF004669">
    <property type="entry name" value="FliQ"/>
    <property type="match status" value="1"/>
</dbReference>
<keyword evidence="3" id="KW-1003">Cell membrane</keyword>
<reference evidence="8 9" key="1">
    <citation type="submission" date="2015-03" db="EMBL/GenBank/DDBJ databases">
        <title>Draft Genome Sequence of Burkholderia andropogonis type strain ICMP2807, isolated from Sorghum bicolor.</title>
        <authorList>
            <person name="Lopes-Santos L."/>
            <person name="Castro D.B."/>
            <person name="Ottoboni L.M."/>
            <person name="Park D."/>
            <person name="Weirc B.S."/>
            <person name="Destefano S.A."/>
        </authorList>
    </citation>
    <scope>NUCLEOTIDE SEQUENCE [LARGE SCALE GENOMIC DNA]</scope>
    <source>
        <strain evidence="8 9">ICMP2807</strain>
    </source>
</reference>
<dbReference type="PATRIC" id="fig|28092.6.peg.181"/>
<evidence type="ECO:0000313" key="9">
    <source>
        <dbReference type="Proteomes" id="UP000033618"/>
    </source>
</evidence>
<keyword evidence="5 7" id="KW-1133">Transmembrane helix</keyword>
<gene>
    <name evidence="8" type="ORF">WM40_00790</name>
</gene>
<accession>A0A0F5K509</accession>
<keyword evidence="9" id="KW-1185">Reference proteome</keyword>
<dbReference type="STRING" id="28092.WM40_00790"/>
<comment type="subcellular location">
    <subcellularLocation>
        <location evidence="1">Cell membrane</location>
        <topology evidence="1">Multi-pass membrane protein</topology>
    </subcellularLocation>
</comment>
<dbReference type="Proteomes" id="UP000033618">
    <property type="component" value="Unassembled WGS sequence"/>
</dbReference>
<dbReference type="AlphaFoldDB" id="A0A0F5K509"/>
<dbReference type="InterPro" id="IPR002191">
    <property type="entry name" value="Bac_export_3"/>
</dbReference>
<evidence type="ECO:0000313" key="8">
    <source>
        <dbReference type="EMBL" id="KKB65211.1"/>
    </source>
</evidence>
<protein>
    <submittedName>
        <fullName evidence="8">Type III secretion protein HrpO</fullName>
    </submittedName>
</protein>
<dbReference type="RefSeq" id="WP_024902571.1">
    <property type="nucleotide sequence ID" value="NZ_CADFGU010000001.1"/>
</dbReference>
<dbReference type="InterPro" id="IPR006306">
    <property type="entry name" value="T3SS_HrpO"/>
</dbReference>
<sequence length="89" mass="9822">MQTVDLVGYLKQAMMLTLWLSLPPIAVAAVVGTLFSLFQALTQIQEQTLSFAVKLIAVIATLMLLGGWIGTELYNFTVVLFEQFGDIVR</sequence>
<dbReference type="PANTHER" id="PTHR34040">
    <property type="entry name" value="FLAGELLAR BIOSYNTHETIC PROTEIN FLIQ"/>
    <property type="match status" value="1"/>
</dbReference>
<dbReference type="Pfam" id="PF01313">
    <property type="entry name" value="Bac_export_3"/>
    <property type="match status" value="1"/>
</dbReference>
<dbReference type="PRINTS" id="PR00952">
    <property type="entry name" value="TYPE3IMQPROT"/>
</dbReference>